<dbReference type="Proteomes" id="UP000290909">
    <property type="component" value="Chromosome"/>
</dbReference>
<dbReference type="RefSeq" id="WP_035369187.1">
    <property type="nucleotide sequence ID" value="NZ_LR215050.1"/>
</dbReference>
<dbReference type="InterPro" id="IPR013324">
    <property type="entry name" value="RNA_pol_sigma_r3/r4-like"/>
</dbReference>
<dbReference type="InterPro" id="IPR007394">
    <property type="entry name" value="UPF0122"/>
</dbReference>
<proteinExistence type="inferred from homology"/>
<evidence type="ECO:0000313" key="5">
    <source>
        <dbReference type="Proteomes" id="UP000290909"/>
    </source>
</evidence>
<evidence type="ECO:0000256" key="2">
    <source>
        <dbReference type="ARBA" id="ARBA00024764"/>
    </source>
</evidence>
<dbReference type="KEGG" id="ahk:NCTC10172_00666"/>
<gene>
    <name evidence="4" type="ORF">NCTC10172_00666</name>
</gene>
<sequence>MEQIDKNEYLNELFSYYGSLLTDKQQEYFVSYYQYDLSLFEIADEKGVSRNAVHDQLKIAEKHLYEFEEKLNLVKLSTRRKELLDKFEATKDLKYITELRKLDE</sequence>
<keyword evidence="5" id="KW-1185">Reference proteome</keyword>
<accession>A0A449BJK2</accession>
<organism evidence="4 5">
    <name type="scientific">Acholeplasma hippikon</name>
    <dbReference type="NCBI Taxonomy" id="264636"/>
    <lineage>
        <taxon>Bacteria</taxon>
        <taxon>Bacillati</taxon>
        <taxon>Mycoplasmatota</taxon>
        <taxon>Mollicutes</taxon>
        <taxon>Acholeplasmatales</taxon>
        <taxon>Acholeplasmataceae</taxon>
        <taxon>Acholeplasma</taxon>
    </lineage>
</organism>
<dbReference type="Gene3D" id="1.10.10.10">
    <property type="entry name" value="Winged helix-like DNA-binding domain superfamily/Winged helix DNA-binding domain"/>
    <property type="match status" value="1"/>
</dbReference>
<name>A0A449BJK2_9MOLU</name>
<dbReference type="PANTHER" id="PTHR40083">
    <property type="entry name" value="UPF0122 PROTEIN CBO2450/CLC_2298"/>
    <property type="match status" value="1"/>
</dbReference>
<protein>
    <recommendedName>
        <fullName evidence="3">UPF0122 protein NCTC10172_00666</fullName>
    </recommendedName>
</protein>
<dbReference type="InterPro" id="IPR054831">
    <property type="entry name" value="UPF0122_fam_protein"/>
</dbReference>
<comment type="function">
    <text evidence="2 3">Might take part in the signal recognition particle (SRP) pathway. This is inferred from the conservation of its genetic proximity to ftsY/ffh. May be a regulatory protein.</text>
</comment>
<dbReference type="AlphaFoldDB" id="A0A449BJK2"/>
<dbReference type="InterPro" id="IPR036388">
    <property type="entry name" value="WH-like_DNA-bd_sf"/>
</dbReference>
<dbReference type="STRING" id="1408416.GCA_000702765_00820"/>
<dbReference type="PANTHER" id="PTHR40083:SF1">
    <property type="entry name" value="UPF0122 PROTEIN YLXM"/>
    <property type="match status" value="1"/>
</dbReference>
<dbReference type="Pfam" id="PF04297">
    <property type="entry name" value="UPF0122"/>
    <property type="match status" value="1"/>
</dbReference>
<dbReference type="NCBIfam" id="NF045758">
    <property type="entry name" value="YlxM"/>
    <property type="match status" value="1"/>
</dbReference>
<evidence type="ECO:0000256" key="1">
    <source>
        <dbReference type="ARBA" id="ARBA00008720"/>
    </source>
</evidence>
<evidence type="ECO:0000256" key="3">
    <source>
        <dbReference type="HAMAP-Rule" id="MF_00245"/>
    </source>
</evidence>
<evidence type="ECO:0000313" key="4">
    <source>
        <dbReference type="EMBL" id="VEU82646.1"/>
    </source>
</evidence>
<reference evidence="4 5" key="1">
    <citation type="submission" date="2019-01" db="EMBL/GenBank/DDBJ databases">
        <authorList>
            <consortium name="Pathogen Informatics"/>
        </authorList>
    </citation>
    <scope>NUCLEOTIDE SEQUENCE [LARGE SCALE GENOMIC DNA]</scope>
    <source>
        <strain evidence="4 5">NCTC10172</strain>
    </source>
</reference>
<dbReference type="SUPFAM" id="SSF88659">
    <property type="entry name" value="Sigma3 and sigma4 domains of RNA polymerase sigma factors"/>
    <property type="match status" value="1"/>
</dbReference>
<dbReference type="HAMAP" id="MF_00245">
    <property type="entry name" value="UPF0122"/>
    <property type="match status" value="1"/>
</dbReference>
<comment type="similarity">
    <text evidence="1 3">Belongs to the UPF0122 family.</text>
</comment>
<dbReference type="EMBL" id="LR215050">
    <property type="protein sequence ID" value="VEU82646.1"/>
    <property type="molecule type" value="Genomic_DNA"/>
</dbReference>